<dbReference type="SUPFAM" id="SSF50129">
    <property type="entry name" value="GroES-like"/>
    <property type="match status" value="1"/>
</dbReference>
<dbReference type="PANTHER" id="PTHR44013">
    <property type="entry name" value="ZINC-TYPE ALCOHOL DEHYDROGENASE-LIKE PROTEIN C16A3.02C"/>
    <property type="match status" value="1"/>
</dbReference>
<dbReference type="CDD" id="cd08267">
    <property type="entry name" value="MDR1"/>
    <property type="match status" value="1"/>
</dbReference>
<reference evidence="2 3" key="1">
    <citation type="journal article" date="2017" name="Genome Biol.">
        <title>New reference genome sequences of hot pepper reveal the massive evolution of plant disease-resistance genes by retroduplication.</title>
        <authorList>
            <person name="Kim S."/>
            <person name="Park J."/>
            <person name="Yeom S.I."/>
            <person name="Kim Y.M."/>
            <person name="Seo E."/>
            <person name="Kim K.T."/>
            <person name="Kim M.S."/>
            <person name="Lee J.M."/>
            <person name="Cheong K."/>
            <person name="Shin H.S."/>
            <person name="Kim S.B."/>
            <person name="Han K."/>
            <person name="Lee J."/>
            <person name="Park M."/>
            <person name="Lee H.A."/>
            <person name="Lee H.Y."/>
            <person name="Lee Y."/>
            <person name="Oh S."/>
            <person name="Lee J.H."/>
            <person name="Choi E."/>
            <person name="Choi E."/>
            <person name="Lee S.E."/>
            <person name="Jeon J."/>
            <person name="Kim H."/>
            <person name="Choi G."/>
            <person name="Song H."/>
            <person name="Lee J."/>
            <person name="Lee S.C."/>
            <person name="Kwon J.K."/>
            <person name="Lee H.Y."/>
            <person name="Koo N."/>
            <person name="Hong Y."/>
            <person name="Kim R.W."/>
            <person name="Kang W.H."/>
            <person name="Huh J.H."/>
            <person name="Kang B.C."/>
            <person name="Yang T.J."/>
            <person name="Lee Y.H."/>
            <person name="Bennetzen J.L."/>
            <person name="Choi D."/>
        </authorList>
    </citation>
    <scope>NUCLEOTIDE SEQUENCE [LARGE SCALE GENOMIC DNA]</scope>
    <source>
        <strain evidence="3">cv. PBC81</strain>
    </source>
</reference>
<comment type="caution">
    <text evidence="2">The sequence shown here is derived from an EMBL/GenBank/DDBJ whole genome shotgun (WGS) entry which is preliminary data.</text>
</comment>
<dbReference type="Pfam" id="PF08240">
    <property type="entry name" value="ADH_N"/>
    <property type="match status" value="1"/>
</dbReference>
<dbReference type="InterPro" id="IPR020843">
    <property type="entry name" value="ER"/>
</dbReference>
<dbReference type="GO" id="GO:0016491">
    <property type="term" value="F:oxidoreductase activity"/>
    <property type="evidence" value="ECO:0007669"/>
    <property type="project" value="InterPro"/>
</dbReference>
<dbReference type="InterPro" id="IPR036291">
    <property type="entry name" value="NAD(P)-bd_dom_sf"/>
</dbReference>
<dbReference type="InterPro" id="IPR011032">
    <property type="entry name" value="GroES-like_sf"/>
</dbReference>
<evidence type="ECO:0000313" key="2">
    <source>
        <dbReference type="EMBL" id="PHT39985.1"/>
    </source>
</evidence>
<dbReference type="AlphaFoldDB" id="A0A2G2W429"/>
<dbReference type="SMART" id="SM00829">
    <property type="entry name" value="PKS_ER"/>
    <property type="match status" value="1"/>
</dbReference>
<dbReference type="EMBL" id="MLFT02000008">
    <property type="protein sequence ID" value="PHT39985.1"/>
    <property type="molecule type" value="Genomic_DNA"/>
</dbReference>
<reference evidence="3" key="2">
    <citation type="journal article" date="2017" name="J. Anim. Genet.">
        <title>Multiple reference genome sequences of hot pepper reveal the massive evolution of plant disease resistance genes by retroduplication.</title>
        <authorList>
            <person name="Kim S."/>
            <person name="Park J."/>
            <person name="Yeom S.-I."/>
            <person name="Kim Y.-M."/>
            <person name="Seo E."/>
            <person name="Kim K.-T."/>
            <person name="Kim M.-S."/>
            <person name="Lee J.M."/>
            <person name="Cheong K."/>
            <person name="Shin H.-S."/>
            <person name="Kim S.-B."/>
            <person name="Han K."/>
            <person name="Lee J."/>
            <person name="Park M."/>
            <person name="Lee H.-A."/>
            <person name="Lee H.-Y."/>
            <person name="Lee Y."/>
            <person name="Oh S."/>
            <person name="Lee J.H."/>
            <person name="Choi E."/>
            <person name="Choi E."/>
            <person name="Lee S.E."/>
            <person name="Jeon J."/>
            <person name="Kim H."/>
            <person name="Choi G."/>
            <person name="Song H."/>
            <person name="Lee J."/>
            <person name="Lee S.-C."/>
            <person name="Kwon J.-K."/>
            <person name="Lee H.-Y."/>
            <person name="Koo N."/>
            <person name="Hong Y."/>
            <person name="Kim R.W."/>
            <person name="Kang W.-H."/>
            <person name="Huh J.H."/>
            <person name="Kang B.-C."/>
            <person name="Yang T.-J."/>
            <person name="Lee Y.-H."/>
            <person name="Bennetzen J.L."/>
            <person name="Choi D."/>
        </authorList>
    </citation>
    <scope>NUCLEOTIDE SEQUENCE [LARGE SCALE GENOMIC DNA]</scope>
    <source>
        <strain evidence="3">cv. PBC81</strain>
    </source>
</reference>
<dbReference type="Gene3D" id="3.40.50.720">
    <property type="entry name" value="NAD(P)-binding Rossmann-like Domain"/>
    <property type="match status" value="1"/>
</dbReference>
<name>A0A2G2W429_CAPBA</name>
<dbReference type="OrthoDB" id="48317at2759"/>
<proteinExistence type="predicted"/>
<dbReference type="Proteomes" id="UP000224567">
    <property type="component" value="Unassembled WGS sequence"/>
</dbReference>
<dbReference type="InterPro" id="IPR052733">
    <property type="entry name" value="Chloroplast_QOR"/>
</dbReference>
<dbReference type="InterPro" id="IPR013154">
    <property type="entry name" value="ADH-like_N"/>
</dbReference>
<accession>A0A2G2W429</accession>
<keyword evidence="3" id="KW-1185">Reference proteome</keyword>
<dbReference type="SUPFAM" id="SSF51735">
    <property type="entry name" value="NAD(P)-binding Rossmann-fold domains"/>
    <property type="match status" value="1"/>
</dbReference>
<feature type="domain" description="Enoyl reductase (ER)" evidence="1">
    <location>
        <begin position="26"/>
        <end position="338"/>
    </location>
</feature>
<dbReference type="Gene3D" id="3.90.180.10">
    <property type="entry name" value="Medium-chain alcohol dehydrogenases, catalytic domain"/>
    <property type="match status" value="1"/>
</dbReference>
<dbReference type="Pfam" id="PF13602">
    <property type="entry name" value="ADH_zinc_N_2"/>
    <property type="match status" value="1"/>
</dbReference>
<dbReference type="STRING" id="33114.A0A2G2W429"/>
<protein>
    <recommendedName>
        <fullName evidence="1">Enoyl reductase (ER) domain-containing protein</fullName>
    </recommendedName>
</protein>
<evidence type="ECO:0000259" key="1">
    <source>
        <dbReference type="SMART" id="SM00829"/>
    </source>
</evidence>
<organism evidence="2 3">
    <name type="scientific">Capsicum baccatum</name>
    <name type="common">Peruvian pepper</name>
    <dbReference type="NCBI Taxonomy" id="33114"/>
    <lineage>
        <taxon>Eukaryota</taxon>
        <taxon>Viridiplantae</taxon>
        <taxon>Streptophyta</taxon>
        <taxon>Embryophyta</taxon>
        <taxon>Tracheophyta</taxon>
        <taxon>Spermatophyta</taxon>
        <taxon>Magnoliopsida</taxon>
        <taxon>eudicotyledons</taxon>
        <taxon>Gunneridae</taxon>
        <taxon>Pentapetalae</taxon>
        <taxon>asterids</taxon>
        <taxon>lamiids</taxon>
        <taxon>Solanales</taxon>
        <taxon>Solanaceae</taxon>
        <taxon>Solanoideae</taxon>
        <taxon>Capsiceae</taxon>
        <taxon>Capsicum</taxon>
    </lineage>
</organism>
<dbReference type="PANTHER" id="PTHR44013:SF14">
    <property type="entry name" value="QUINONE-OXIDOREDUCTASE HOMOLOG, CHLOROPLASTIC"/>
    <property type="match status" value="1"/>
</dbReference>
<gene>
    <name evidence="2" type="ORF">CQW23_18839</name>
</gene>
<evidence type="ECO:0000313" key="3">
    <source>
        <dbReference type="Proteomes" id="UP000224567"/>
    </source>
</evidence>
<sequence>MKLVKTIAEDMAGKLMRAVQYDSYGGGPAGLKLIEVPVPTPNEDEVLLRLEATSLNPLDLRIQKGVARPFVPRKFPVIPCTDVAGEVVDVGSSVVKFKAGDKVVALLNPLIGGGLAEYVVAKESLTVPRPEEVSAAEGAGLPIAALTAHKALVDVAGIKLDGSGPRMNVLVTAASGGVGHYAVQLAKLGNAHVTGTCGARNVEFVKNLGADEVLDYKTPEGAKLKSPSGQKYDVVVHCARDISWSTFEPNLSDTGKVIDLTPGPSSMCTYVLKKLTFSKKQLLPLVLIPKEDKELNLLVRLVKEGKLKTCFDSKHPLSKVQDAWAKSLDGHATGKIIVEI</sequence>